<feature type="transmembrane region" description="Helical" evidence="1">
    <location>
        <begin position="292"/>
        <end position="309"/>
    </location>
</feature>
<keyword evidence="4" id="KW-1185">Reference proteome</keyword>
<dbReference type="EMBL" id="CAJJDN010000036">
    <property type="protein sequence ID" value="CAD8077239.1"/>
    <property type="molecule type" value="Genomic_DNA"/>
</dbReference>
<evidence type="ECO:0000256" key="1">
    <source>
        <dbReference type="SAM" id="Phobius"/>
    </source>
</evidence>
<evidence type="ECO:0000259" key="2">
    <source>
        <dbReference type="Pfam" id="PF07885"/>
    </source>
</evidence>
<accession>A0A8S1MC55</accession>
<dbReference type="Pfam" id="PF07885">
    <property type="entry name" value="Ion_trans_2"/>
    <property type="match status" value="1"/>
</dbReference>
<keyword evidence="1" id="KW-0472">Membrane</keyword>
<dbReference type="InterPro" id="IPR013099">
    <property type="entry name" value="K_chnl_dom"/>
</dbReference>
<proteinExistence type="predicted"/>
<dbReference type="Proteomes" id="UP000692954">
    <property type="component" value="Unassembled WGS sequence"/>
</dbReference>
<protein>
    <recommendedName>
        <fullName evidence="2">Potassium channel domain-containing protein</fullName>
    </recommendedName>
</protein>
<sequence>MKSQNLETIELQGNPASRMDDDDLVRQHGRLSHLFQTLSANSKIGKKKSTIIGRSKKNAFEDSSTTRLYFERYRVLELGRMLTICASIVLTVLEYEVSFGYQLTDRYEEEIKTLLYLILFLTIISILMTFMAYLAELEFQKRSLRVPKDSNIFQTNLIPLLLIETAILLPCPTPFTRGYKVSFTQRYDDQPRFYFINEILTFIMLFRSLLILNIAFKFQSFYSNRVNRLCGIYQVEFGPHFIFKVAIRENPYSTLCGLFSLGIFMFSYQLEISERSLLRTSIEIGNYYTKNSLWVCMITIFTVGYGDIYPTTELGRLSMTLGLFYGVALTSLFTAILYADLQPFVSELKSITLLDKTNLKFQIRQAAENALLNCYKLHMYLKNHQVNIINDPASTIRINQIQSSLQESTSLIRNYRSIDTEDIISMADRYFKDMNNKIKDFREMLQKMKYQQISINQRDTSKLMSIQKQCHTITAASCEVKSKDDNYFEQLIDSESDHSELMQFNEDE</sequence>
<name>A0A8S1MC55_9CILI</name>
<dbReference type="GO" id="GO:0016286">
    <property type="term" value="F:small conductance calcium-activated potassium channel activity"/>
    <property type="evidence" value="ECO:0007669"/>
    <property type="project" value="InterPro"/>
</dbReference>
<comment type="caution">
    <text evidence="3">The sequence shown here is derived from an EMBL/GenBank/DDBJ whole genome shotgun (WGS) entry which is preliminary data.</text>
</comment>
<keyword evidence="1" id="KW-0812">Transmembrane</keyword>
<keyword evidence="1" id="KW-1133">Transmembrane helix</keyword>
<feature type="transmembrane region" description="Helical" evidence="1">
    <location>
        <begin position="113"/>
        <end position="135"/>
    </location>
</feature>
<dbReference type="GO" id="GO:0016020">
    <property type="term" value="C:membrane"/>
    <property type="evidence" value="ECO:0007669"/>
    <property type="project" value="InterPro"/>
</dbReference>
<dbReference type="InterPro" id="IPR015449">
    <property type="entry name" value="K_chnl_Ca-activ_SK"/>
</dbReference>
<dbReference type="PANTHER" id="PTHR10153">
    <property type="entry name" value="SMALL CONDUCTANCE CALCIUM-ACTIVATED POTASSIUM CHANNEL"/>
    <property type="match status" value="1"/>
</dbReference>
<evidence type="ECO:0000313" key="4">
    <source>
        <dbReference type="Proteomes" id="UP000692954"/>
    </source>
</evidence>
<dbReference type="AlphaFoldDB" id="A0A8S1MC55"/>
<organism evidence="3 4">
    <name type="scientific">Paramecium sonneborni</name>
    <dbReference type="NCBI Taxonomy" id="65129"/>
    <lineage>
        <taxon>Eukaryota</taxon>
        <taxon>Sar</taxon>
        <taxon>Alveolata</taxon>
        <taxon>Ciliophora</taxon>
        <taxon>Intramacronucleata</taxon>
        <taxon>Oligohymenophorea</taxon>
        <taxon>Peniculida</taxon>
        <taxon>Parameciidae</taxon>
        <taxon>Paramecium</taxon>
    </lineage>
</organism>
<feature type="transmembrane region" description="Helical" evidence="1">
    <location>
        <begin position="252"/>
        <end position="272"/>
    </location>
</feature>
<feature type="domain" description="Potassium channel" evidence="2">
    <location>
        <begin position="290"/>
        <end position="337"/>
    </location>
</feature>
<feature type="transmembrane region" description="Helical" evidence="1">
    <location>
        <begin position="75"/>
        <end position="93"/>
    </location>
</feature>
<dbReference type="OrthoDB" id="297496at2759"/>
<feature type="transmembrane region" description="Helical" evidence="1">
    <location>
        <begin position="321"/>
        <end position="339"/>
    </location>
</feature>
<reference evidence="3" key="1">
    <citation type="submission" date="2021-01" db="EMBL/GenBank/DDBJ databases">
        <authorList>
            <consortium name="Genoscope - CEA"/>
            <person name="William W."/>
        </authorList>
    </citation>
    <scope>NUCLEOTIDE SEQUENCE</scope>
</reference>
<gene>
    <name evidence="3" type="ORF">PSON_ATCC_30995.1.T0360029</name>
</gene>
<evidence type="ECO:0000313" key="3">
    <source>
        <dbReference type="EMBL" id="CAD8077239.1"/>
    </source>
</evidence>
<feature type="transmembrane region" description="Helical" evidence="1">
    <location>
        <begin position="195"/>
        <end position="216"/>
    </location>
</feature>